<proteinExistence type="predicted"/>
<evidence type="ECO:0000256" key="1">
    <source>
        <dbReference type="SAM" id="Phobius"/>
    </source>
</evidence>
<feature type="transmembrane region" description="Helical" evidence="1">
    <location>
        <begin position="91"/>
        <end position="113"/>
    </location>
</feature>
<dbReference type="AlphaFoldDB" id="A0A7S3PC85"/>
<feature type="transmembrane region" description="Helical" evidence="1">
    <location>
        <begin position="65"/>
        <end position="85"/>
    </location>
</feature>
<keyword evidence="1" id="KW-0472">Membrane</keyword>
<name>A0A7S3PC85_9STRA</name>
<accession>A0A7S3PC85</accession>
<organism evidence="2">
    <name type="scientific">Aplanochytrium stocchinoi</name>
    <dbReference type="NCBI Taxonomy" id="215587"/>
    <lineage>
        <taxon>Eukaryota</taxon>
        <taxon>Sar</taxon>
        <taxon>Stramenopiles</taxon>
        <taxon>Bigyra</taxon>
        <taxon>Labyrinthulomycetes</taxon>
        <taxon>Thraustochytrida</taxon>
        <taxon>Thraustochytriidae</taxon>
        <taxon>Aplanochytrium</taxon>
    </lineage>
</organism>
<protein>
    <submittedName>
        <fullName evidence="2">Uncharacterized protein</fullName>
    </submittedName>
</protein>
<dbReference type="InterPro" id="IPR018687">
    <property type="entry name" value="DUF2177_membr"/>
</dbReference>
<sequence>MPRFEVALFDSGTAEESIKRGLAAFFTLLLIDVIYHSILYKRYSKVYGEVYIYVGDEKILKKERLVQLVGGLINSWALLCSAVSINIPEDYGVPAIWGAVVGLLAYGIFNVFFNAIQPEKWPLSFVIVDIVKGVCATSLSSVVSAAVFFSINDGE</sequence>
<gene>
    <name evidence="2" type="ORF">ASTO00021_LOCUS5304</name>
</gene>
<dbReference type="EMBL" id="HBIN01007246">
    <property type="protein sequence ID" value="CAE0435013.1"/>
    <property type="molecule type" value="Transcribed_RNA"/>
</dbReference>
<feature type="transmembrane region" description="Helical" evidence="1">
    <location>
        <begin position="125"/>
        <end position="151"/>
    </location>
</feature>
<evidence type="ECO:0000313" key="2">
    <source>
        <dbReference type="EMBL" id="CAE0435013.1"/>
    </source>
</evidence>
<dbReference type="Pfam" id="PF09945">
    <property type="entry name" value="DUF2177"/>
    <property type="match status" value="1"/>
</dbReference>
<keyword evidence="1" id="KW-0812">Transmembrane</keyword>
<keyword evidence="1" id="KW-1133">Transmembrane helix</keyword>
<reference evidence="2" key="1">
    <citation type="submission" date="2021-01" db="EMBL/GenBank/DDBJ databases">
        <authorList>
            <person name="Corre E."/>
            <person name="Pelletier E."/>
            <person name="Niang G."/>
            <person name="Scheremetjew M."/>
            <person name="Finn R."/>
            <person name="Kale V."/>
            <person name="Holt S."/>
            <person name="Cochrane G."/>
            <person name="Meng A."/>
            <person name="Brown T."/>
            <person name="Cohen L."/>
        </authorList>
    </citation>
    <scope>NUCLEOTIDE SEQUENCE</scope>
    <source>
        <strain evidence="2">GSBS06</strain>
    </source>
</reference>
<feature type="transmembrane region" description="Helical" evidence="1">
    <location>
        <begin position="20"/>
        <end position="40"/>
    </location>
</feature>